<dbReference type="RefSeq" id="WP_252740193.1">
    <property type="nucleotide sequence ID" value="NZ_JAMXIB010000002.1"/>
</dbReference>
<organism evidence="3 4">
    <name type="scientific">Robiginitalea marina</name>
    <dbReference type="NCBI Taxonomy" id="2954105"/>
    <lineage>
        <taxon>Bacteria</taxon>
        <taxon>Pseudomonadati</taxon>
        <taxon>Bacteroidota</taxon>
        <taxon>Flavobacteriia</taxon>
        <taxon>Flavobacteriales</taxon>
        <taxon>Flavobacteriaceae</taxon>
        <taxon>Robiginitalea</taxon>
    </lineage>
</organism>
<evidence type="ECO:0000256" key="1">
    <source>
        <dbReference type="SAM" id="Coils"/>
    </source>
</evidence>
<evidence type="ECO:0000313" key="3">
    <source>
        <dbReference type="EMBL" id="MCO5723816.1"/>
    </source>
</evidence>
<dbReference type="Proteomes" id="UP001206312">
    <property type="component" value="Unassembled WGS sequence"/>
</dbReference>
<keyword evidence="2" id="KW-1133">Transmembrane helix</keyword>
<protein>
    <recommendedName>
        <fullName evidence="5">DUF3379 domain-containing protein</fullName>
    </recommendedName>
</protein>
<dbReference type="EMBL" id="JAMXIB010000002">
    <property type="protein sequence ID" value="MCO5723816.1"/>
    <property type="molecule type" value="Genomic_DNA"/>
</dbReference>
<gene>
    <name evidence="3" type="ORF">NG653_03040</name>
</gene>
<name>A0ABT1AUX8_9FLAO</name>
<evidence type="ECO:0000256" key="2">
    <source>
        <dbReference type="SAM" id="Phobius"/>
    </source>
</evidence>
<comment type="caution">
    <text evidence="3">The sequence shown here is derived from an EMBL/GenBank/DDBJ whole genome shotgun (WGS) entry which is preliminary data.</text>
</comment>
<accession>A0ABT1AUX8</accession>
<keyword evidence="4" id="KW-1185">Reference proteome</keyword>
<keyword evidence="1" id="KW-0175">Coiled coil</keyword>
<proteinExistence type="predicted"/>
<feature type="transmembrane region" description="Helical" evidence="2">
    <location>
        <begin position="49"/>
        <end position="71"/>
    </location>
</feature>
<reference evidence="3 4" key="1">
    <citation type="submission" date="2022-06" db="EMBL/GenBank/DDBJ databases">
        <authorList>
            <person name="Xuan X."/>
        </authorList>
    </citation>
    <scope>NUCLEOTIDE SEQUENCE [LARGE SCALE GENOMIC DNA]</scope>
    <source>
        <strain evidence="3 4">2V75</strain>
    </source>
</reference>
<keyword evidence="2" id="KW-0812">Transmembrane</keyword>
<feature type="coiled-coil region" evidence="1">
    <location>
        <begin position="117"/>
        <end position="172"/>
    </location>
</feature>
<sequence>MKQNQDIENLFKTLEGQLDREEAPEGHRERFLQRLESGSTPGTGRGQPWWRHLSVAAAAVLLLAATAFLWLPGPSLEQQVAEISPEVSQTSNYFAGMVSRQVQELRQLESPQTRPLIEDTLKQLEALDRSYRQLEEDLLAGGNSKMILGAMIQNFQTRISLLQEVMKEAERVNQFKNQTHENSSL</sequence>
<evidence type="ECO:0008006" key="5">
    <source>
        <dbReference type="Google" id="ProtNLM"/>
    </source>
</evidence>
<evidence type="ECO:0000313" key="4">
    <source>
        <dbReference type="Proteomes" id="UP001206312"/>
    </source>
</evidence>
<keyword evidence="2" id="KW-0472">Membrane</keyword>